<comment type="caution">
    <text evidence="3">The sequence shown here is derived from an EMBL/GenBank/DDBJ whole genome shotgun (WGS) entry which is preliminary data.</text>
</comment>
<evidence type="ECO:0000256" key="2">
    <source>
        <dbReference type="SAM" id="SignalP"/>
    </source>
</evidence>
<feature type="signal peptide" evidence="2">
    <location>
        <begin position="1"/>
        <end position="29"/>
    </location>
</feature>
<protein>
    <recommendedName>
        <fullName evidence="5">Secreted protein</fullName>
    </recommendedName>
</protein>
<evidence type="ECO:0000313" key="4">
    <source>
        <dbReference type="Proteomes" id="UP000756387"/>
    </source>
</evidence>
<name>A0ABR9RRD9_9ACTN</name>
<dbReference type="Proteomes" id="UP000756387">
    <property type="component" value="Unassembled WGS sequence"/>
</dbReference>
<sequence length="192" mass="20253">MIARAVRLLVALLLVVPLTWGLSSVGASAAEGCSCETKDLKKLTKSAAIVHVGVVQASTTTDEGAEQFQVLAQRLFKGELDSARLTVTNPDGSGSCALGPVAKGERWLFLTGPDHTTTPCDGTRRLRQRDLERVQALLGVGERLPAPDPEKAVLTPVESDPPEEFTRLAAPGAAAVLLGLLGLVVVGRLNRR</sequence>
<feature type="chain" id="PRO_5047056098" description="Secreted protein" evidence="2">
    <location>
        <begin position="30"/>
        <end position="192"/>
    </location>
</feature>
<reference evidence="3 4" key="1">
    <citation type="submission" date="2020-10" db="EMBL/GenBank/DDBJ databases">
        <title>Nocardioides sp. isolated from sludge.</title>
        <authorList>
            <person name="Zhang X."/>
        </authorList>
    </citation>
    <scope>NUCLEOTIDE SEQUENCE [LARGE SCALE GENOMIC DNA]</scope>
    <source>
        <strain evidence="3 4">Y6</strain>
    </source>
</reference>
<organism evidence="3 4">
    <name type="scientific">Nocardioides malaquae</name>
    <dbReference type="NCBI Taxonomy" id="2773426"/>
    <lineage>
        <taxon>Bacteria</taxon>
        <taxon>Bacillati</taxon>
        <taxon>Actinomycetota</taxon>
        <taxon>Actinomycetes</taxon>
        <taxon>Propionibacteriales</taxon>
        <taxon>Nocardioidaceae</taxon>
        <taxon>Nocardioides</taxon>
    </lineage>
</organism>
<keyword evidence="4" id="KW-1185">Reference proteome</keyword>
<feature type="transmembrane region" description="Helical" evidence="1">
    <location>
        <begin position="168"/>
        <end position="189"/>
    </location>
</feature>
<accession>A0ABR9RRD9</accession>
<evidence type="ECO:0000313" key="3">
    <source>
        <dbReference type="EMBL" id="MBE7324133.1"/>
    </source>
</evidence>
<dbReference type="RefSeq" id="WP_193637465.1">
    <property type="nucleotide sequence ID" value="NZ_JADCSA010000004.1"/>
</dbReference>
<keyword evidence="1" id="KW-0472">Membrane</keyword>
<evidence type="ECO:0000256" key="1">
    <source>
        <dbReference type="SAM" id="Phobius"/>
    </source>
</evidence>
<proteinExistence type="predicted"/>
<keyword evidence="1" id="KW-1133">Transmembrane helix</keyword>
<keyword evidence="2" id="KW-0732">Signal</keyword>
<dbReference type="EMBL" id="JADCSA010000004">
    <property type="protein sequence ID" value="MBE7324133.1"/>
    <property type="molecule type" value="Genomic_DNA"/>
</dbReference>
<evidence type="ECO:0008006" key="5">
    <source>
        <dbReference type="Google" id="ProtNLM"/>
    </source>
</evidence>
<gene>
    <name evidence="3" type="ORF">IEQ44_05670</name>
</gene>
<keyword evidence="1" id="KW-0812">Transmembrane</keyword>